<evidence type="ECO:0000313" key="1">
    <source>
        <dbReference type="EMBL" id="RAL25886.1"/>
    </source>
</evidence>
<dbReference type="Proteomes" id="UP000251213">
    <property type="component" value="Unassembled WGS sequence"/>
</dbReference>
<reference evidence="1 2" key="1">
    <citation type="submission" date="2018-06" db="EMBL/GenBank/DDBJ databases">
        <title>Thermoflavimicrobium daqus sp. nov., a thermophilic microbe isolated from Moutai-flavour Daqu.</title>
        <authorList>
            <person name="Wang X."/>
            <person name="Zhou H."/>
        </authorList>
    </citation>
    <scope>NUCLEOTIDE SEQUENCE [LARGE SCALE GENOMIC DNA]</scope>
    <source>
        <strain evidence="1 2">FBKL4.011</strain>
    </source>
</reference>
<organism evidence="1 2">
    <name type="scientific">Thermoflavimicrobium daqui</name>
    <dbReference type="NCBI Taxonomy" id="2137476"/>
    <lineage>
        <taxon>Bacteria</taxon>
        <taxon>Bacillati</taxon>
        <taxon>Bacillota</taxon>
        <taxon>Bacilli</taxon>
        <taxon>Bacillales</taxon>
        <taxon>Thermoactinomycetaceae</taxon>
        <taxon>Thermoflavimicrobium</taxon>
    </lineage>
</organism>
<sequence>MRSIDPYFLLLIRNSHLFRWERLIGYLLKIQIYYNEKPTDKKEESNLLPVNKNNKYKIITP</sequence>
<proteinExistence type="predicted"/>
<dbReference type="EMBL" id="QJKK01000003">
    <property type="protein sequence ID" value="RAL25886.1"/>
    <property type="molecule type" value="Genomic_DNA"/>
</dbReference>
<dbReference type="AlphaFoldDB" id="A0A364K6F4"/>
<protein>
    <submittedName>
        <fullName evidence="1">Uncharacterized protein</fullName>
    </submittedName>
</protein>
<accession>A0A364K6F4</accession>
<evidence type="ECO:0000313" key="2">
    <source>
        <dbReference type="Proteomes" id="UP000251213"/>
    </source>
</evidence>
<keyword evidence="2" id="KW-1185">Reference proteome</keyword>
<name>A0A364K6F4_9BACL</name>
<comment type="caution">
    <text evidence="1">The sequence shown here is derived from an EMBL/GenBank/DDBJ whole genome shotgun (WGS) entry which is preliminary data.</text>
</comment>
<gene>
    <name evidence="1" type="ORF">DL897_07355</name>
</gene>
<reference evidence="1 2" key="2">
    <citation type="submission" date="2018-06" db="EMBL/GenBank/DDBJ databases">
        <authorList>
            <person name="Zhirakovskaya E."/>
        </authorList>
    </citation>
    <scope>NUCLEOTIDE SEQUENCE [LARGE SCALE GENOMIC DNA]</scope>
    <source>
        <strain evidence="1 2">FBKL4.011</strain>
    </source>
</reference>